<accession>A0ABT0XDV1</accession>
<gene>
    <name evidence="1" type="ORF">NDM98_00095</name>
</gene>
<dbReference type="EMBL" id="JAMQJY010000001">
    <property type="protein sequence ID" value="MCM2674071.1"/>
    <property type="molecule type" value="Genomic_DNA"/>
</dbReference>
<protein>
    <submittedName>
        <fullName evidence="1">ArpU family transcriptional regulator</fullName>
    </submittedName>
</protein>
<sequence length="131" mass="15321">MSAVQMTFLPEVNEKEVKKEVIRELRKYRSLKVKFDNRKEQKEYGVVLFKSFKPIGSKDIEKIDELRVTQVERCLNISLDELERSIIEKKYLSPHNETDLDIYLDLGLKKDSYYKIKGSALMTIATSLGML</sequence>
<evidence type="ECO:0000313" key="2">
    <source>
        <dbReference type="Proteomes" id="UP001203665"/>
    </source>
</evidence>
<dbReference type="RefSeq" id="WP_251602940.1">
    <property type="nucleotide sequence ID" value="NZ_JAMQJY010000001.1"/>
</dbReference>
<keyword evidence="2" id="KW-1185">Reference proteome</keyword>
<dbReference type="Proteomes" id="UP001203665">
    <property type="component" value="Unassembled WGS sequence"/>
</dbReference>
<organism evidence="1 2">
    <name type="scientific">Alkalicoccobacillus plakortidis</name>
    <dbReference type="NCBI Taxonomy" id="444060"/>
    <lineage>
        <taxon>Bacteria</taxon>
        <taxon>Bacillati</taxon>
        <taxon>Bacillota</taxon>
        <taxon>Bacilli</taxon>
        <taxon>Bacillales</taxon>
        <taxon>Bacillaceae</taxon>
        <taxon>Alkalicoccobacillus</taxon>
    </lineage>
</organism>
<reference evidence="1" key="1">
    <citation type="submission" date="2022-06" db="EMBL/GenBank/DDBJ databases">
        <title>Alkalicoccobacillus porphyridii sp. nov., isolated from a marine red alga, Porphyridium purpureum and reclassification of Shouchella plakortidis and Shouchella gibsonii as Alkalicoccobacillus plakortidis comb. nov. and Alkalicoccobacillus gibsonii comb. nov.</title>
        <authorList>
            <person name="Kim K.H."/>
            <person name="Lee J.K."/>
            <person name="Han D.M."/>
            <person name="Baek J.H."/>
            <person name="Jeon C.O."/>
        </authorList>
    </citation>
    <scope>NUCLEOTIDE SEQUENCE</scope>
    <source>
        <strain evidence="1">DSM 19153</strain>
    </source>
</reference>
<evidence type="ECO:0000313" key="1">
    <source>
        <dbReference type="EMBL" id="MCM2674071.1"/>
    </source>
</evidence>
<dbReference type="NCBIfam" id="TIGR01637">
    <property type="entry name" value="phage_arpU"/>
    <property type="match status" value="1"/>
</dbReference>
<proteinExistence type="predicted"/>
<dbReference type="InterPro" id="IPR006524">
    <property type="entry name" value="ArpU-like"/>
</dbReference>
<comment type="caution">
    <text evidence="1">The sequence shown here is derived from an EMBL/GenBank/DDBJ whole genome shotgun (WGS) entry which is preliminary data.</text>
</comment>
<name>A0ABT0XDV1_9BACI</name>